<comment type="caution">
    <text evidence="2">The sequence shown here is derived from an EMBL/GenBank/DDBJ whole genome shotgun (WGS) entry which is preliminary data.</text>
</comment>
<organism evidence="2 3">
    <name type="scientific">Stenotrophomonas humi</name>
    <dbReference type="NCBI Taxonomy" id="405444"/>
    <lineage>
        <taxon>Bacteria</taxon>
        <taxon>Pseudomonadati</taxon>
        <taxon>Pseudomonadota</taxon>
        <taxon>Gammaproteobacteria</taxon>
        <taxon>Lysobacterales</taxon>
        <taxon>Lysobacteraceae</taxon>
        <taxon>Stenotrophomonas</taxon>
    </lineage>
</organism>
<proteinExistence type="predicted"/>
<dbReference type="Proteomes" id="UP000050864">
    <property type="component" value="Unassembled WGS sequence"/>
</dbReference>
<evidence type="ECO:0000256" key="1">
    <source>
        <dbReference type="SAM" id="MobiDB-lite"/>
    </source>
</evidence>
<dbReference type="PATRIC" id="fig|405444.3.peg.1015"/>
<accession>A0A0R0C1V0</accession>
<dbReference type="OrthoDB" id="6054504at2"/>
<keyword evidence="3" id="KW-1185">Reference proteome</keyword>
<dbReference type="AlphaFoldDB" id="A0A0R0C1V0"/>
<reference evidence="2 3" key="1">
    <citation type="submission" date="2015-05" db="EMBL/GenBank/DDBJ databases">
        <title>Genome sequencing and analysis of members of genus Stenotrophomonas.</title>
        <authorList>
            <person name="Patil P.P."/>
            <person name="Midha S."/>
            <person name="Patil P.B."/>
        </authorList>
    </citation>
    <scope>NUCLEOTIDE SEQUENCE [LARGE SCALE GENOMIC DNA]</scope>
    <source>
        <strain evidence="2 3">DSM 18929</strain>
    </source>
</reference>
<feature type="region of interest" description="Disordered" evidence="1">
    <location>
        <begin position="40"/>
        <end position="68"/>
    </location>
</feature>
<dbReference type="STRING" id="405444.ABB26_09980"/>
<evidence type="ECO:0000313" key="2">
    <source>
        <dbReference type="EMBL" id="KRG63901.1"/>
    </source>
</evidence>
<protein>
    <submittedName>
        <fullName evidence="2">Uncharacterized protein</fullName>
    </submittedName>
</protein>
<evidence type="ECO:0000313" key="3">
    <source>
        <dbReference type="Proteomes" id="UP000050864"/>
    </source>
</evidence>
<feature type="compositionally biased region" description="Basic and acidic residues" evidence="1">
    <location>
        <begin position="51"/>
        <end position="64"/>
    </location>
</feature>
<dbReference type="RefSeq" id="WP_057633650.1">
    <property type="nucleotide sequence ID" value="NZ_LDJI01000019.1"/>
</dbReference>
<name>A0A0R0C1V0_9GAMM</name>
<sequence length="221" mass="22693">MGVGIVLALAAAAANHVNQKQVAKKQDKILAAQITQKGKRQDAADQAVSDAMRDRALSTSEQDRSSTAGQYLDQVRAAQAGATQGLGQVGAVSNAYRQSANDAALGIGDYADKTAGLMARLDAPVQQRQREARASDRLQSELGLLGRMSEGDDYITQLKLRNVRANPWLTAAASLMGGAAQGAASGAGGGGGMSGAAAGSTANFGNQAGSWFSDPSLWRTS</sequence>
<dbReference type="EMBL" id="LDJI01000019">
    <property type="protein sequence ID" value="KRG63901.1"/>
    <property type="molecule type" value="Genomic_DNA"/>
</dbReference>
<gene>
    <name evidence="2" type="ORF">ABB26_09980</name>
</gene>